<name>A0A813Y8J6_9BILA</name>
<dbReference type="GO" id="GO:0006364">
    <property type="term" value="P:rRNA processing"/>
    <property type="evidence" value="ECO:0007669"/>
    <property type="project" value="InterPro"/>
</dbReference>
<gene>
    <name evidence="10" type="ORF">OXX778_LOCUS10393</name>
</gene>
<accession>A0A813Y8J6</accession>
<evidence type="ECO:0000256" key="1">
    <source>
        <dbReference type="ARBA" id="ARBA00004123"/>
    </source>
</evidence>
<evidence type="ECO:0000256" key="6">
    <source>
        <dbReference type="ARBA" id="ARBA00022839"/>
    </source>
</evidence>
<comment type="subcellular location">
    <subcellularLocation>
        <location evidence="1">Nucleus</location>
    </subcellularLocation>
</comment>
<dbReference type="InterPro" id="IPR013520">
    <property type="entry name" value="Ribonucl_H"/>
</dbReference>
<dbReference type="SMART" id="SM00479">
    <property type="entry name" value="EXOIII"/>
    <property type="match status" value="1"/>
</dbReference>
<evidence type="ECO:0000313" key="10">
    <source>
        <dbReference type="EMBL" id="CAF0880599.1"/>
    </source>
</evidence>
<evidence type="ECO:0000256" key="3">
    <source>
        <dbReference type="ARBA" id="ARBA00016937"/>
    </source>
</evidence>
<evidence type="ECO:0000256" key="8">
    <source>
        <dbReference type="SAM" id="MobiDB-lite"/>
    </source>
</evidence>
<dbReference type="Gene3D" id="3.30.420.10">
    <property type="entry name" value="Ribonuclease H-like superfamily/Ribonuclease H"/>
    <property type="match status" value="1"/>
</dbReference>
<comment type="similarity">
    <text evidence="2">Belongs to the REXO4 family.</text>
</comment>
<dbReference type="InterPro" id="IPR047021">
    <property type="entry name" value="REXO1/3/4-like"/>
</dbReference>
<evidence type="ECO:0000259" key="9">
    <source>
        <dbReference type="SMART" id="SM00479"/>
    </source>
</evidence>
<evidence type="ECO:0000256" key="4">
    <source>
        <dbReference type="ARBA" id="ARBA00022722"/>
    </source>
</evidence>
<feature type="region of interest" description="Disordered" evidence="8">
    <location>
        <begin position="1"/>
        <end position="52"/>
    </location>
</feature>
<keyword evidence="5" id="KW-0378">Hydrolase</keyword>
<dbReference type="SUPFAM" id="SSF53098">
    <property type="entry name" value="Ribonuclease H-like"/>
    <property type="match status" value="1"/>
</dbReference>
<dbReference type="FunFam" id="3.30.420.10:FF:000007">
    <property type="entry name" value="Interferon-stimulated exonuclease gene 20"/>
    <property type="match status" value="1"/>
</dbReference>
<organism evidence="10 11">
    <name type="scientific">Brachionus calyciflorus</name>
    <dbReference type="NCBI Taxonomy" id="104777"/>
    <lineage>
        <taxon>Eukaryota</taxon>
        <taxon>Metazoa</taxon>
        <taxon>Spiralia</taxon>
        <taxon>Gnathifera</taxon>
        <taxon>Rotifera</taxon>
        <taxon>Eurotatoria</taxon>
        <taxon>Monogononta</taxon>
        <taxon>Pseudotrocha</taxon>
        <taxon>Ploima</taxon>
        <taxon>Brachionidae</taxon>
        <taxon>Brachionus</taxon>
    </lineage>
</organism>
<dbReference type="AlphaFoldDB" id="A0A813Y8J6"/>
<keyword evidence="7" id="KW-0539">Nucleus</keyword>
<feature type="domain" description="Exonuclease" evidence="9">
    <location>
        <begin position="143"/>
        <end position="308"/>
    </location>
</feature>
<dbReference type="InterPro" id="IPR037431">
    <property type="entry name" value="REX4_DEDDh_dom"/>
</dbReference>
<keyword evidence="11" id="KW-1185">Reference proteome</keyword>
<dbReference type="EMBL" id="CAJNOC010001642">
    <property type="protein sequence ID" value="CAF0880599.1"/>
    <property type="molecule type" value="Genomic_DNA"/>
</dbReference>
<evidence type="ECO:0000313" key="11">
    <source>
        <dbReference type="Proteomes" id="UP000663879"/>
    </source>
</evidence>
<dbReference type="CDD" id="cd06144">
    <property type="entry name" value="REX4_like"/>
    <property type="match status" value="1"/>
</dbReference>
<comment type="caution">
    <text evidence="10">The sequence shown here is derived from an EMBL/GenBank/DDBJ whole genome shotgun (WGS) entry which is preliminary data.</text>
</comment>
<dbReference type="PANTHER" id="PTHR12801">
    <property type="entry name" value="RNA EXONUCLEASE REXO1 / RECO3 FAMILY MEMBER-RELATED"/>
    <property type="match status" value="1"/>
</dbReference>
<dbReference type="PANTHER" id="PTHR12801:SF158">
    <property type="entry name" value="RNA EXONUCLEASE 4"/>
    <property type="match status" value="1"/>
</dbReference>
<evidence type="ECO:0000256" key="2">
    <source>
        <dbReference type="ARBA" id="ARBA00010489"/>
    </source>
</evidence>
<dbReference type="OrthoDB" id="8191639at2759"/>
<proteinExistence type="inferred from homology"/>
<dbReference type="InterPro" id="IPR036397">
    <property type="entry name" value="RNaseH_sf"/>
</dbReference>
<keyword evidence="6" id="KW-0269">Exonuclease</keyword>
<feature type="compositionally biased region" description="Polar residues" evidence="8">
    <location>
        <begin position="9"/>
        <end position="21"/>
    </location>
</feature>
<evidence type="ECO:0000256" key="7">
    <source>
        <dbReference type="ARBA" id="ARBA00023242"/>
    </source>
</evidence>
<dbReference type="GO" id="GO:0005634">
    <property type="term" value="C:nucleus"/>
    <property type="evidence" value="ECO:0007669"/>
    <property type="project" value="UniProtKB-SubCell"/>
</dbReference>
<evidence type="ECO:0000256" key="5">
    <source>
        <dbReference type="ARBA" id="ARBA00022801"/>
    </source>
</evidence>
<sequence length="371" mass="42572">MKIEKKSPKNASNSVRTNSNKSKVRKSNDRSQNKPNKNSKKKFNKKNKNENVKVIVDLKKSNSDNWKKVIQEASNESKRITKIRDKRRAKKGLPPLSEIKKPIDVKIEEKEKIWFDVDKVFLPEKQIDGKTETVEVTKTTLTKVIAMDCEMVGVGEDGRDSILARVSIVNRLGEVIYDKHVQPTESVTDYRTHVSGIRPDDLKKHNAHPFTLVQKEVAEIIEGRILVGHALHNDLQVLLLSHPKNKIRDTQKCKVFRQKFPSLGSLSSLKVLAKTLLGLIIQEGEHNSVQDAQATMRIYTTFKKEWEQYLKDKKSGKKMDKKQDDKQILVQPIAMGTALDGINIKGSENHKRYIKNKLKKRLNKNKFLNKK</sequence>
<keyword evidence="4" id="KW-0540">Nuclease</keyword>
<dbReference type="Pfam" id="PF00929">
    <property type="entry name" value="RNase_T"/>
    <property type="match status" value="1"/>
</dbReference>
<reference evidence="10" key="1">
    <citation type="submission" date="2021-02" db="EMBL/GenBank/DDBJ databases">
        <authorList>
            <person name="Nowell W R."/>
        </authorList>
    </citation>
    <scope>NUCLEOTIDE SEQUENCE</scope>
    <source>
        <strain evidence="10">Ploen Becks lab</strain>
    </source>
</reference>
<dbReference type="GO" id="GO:0003676">
    <property type="term" value="F:nucleic acid binding"/>
    <property type="evidence" value="ECO:0007669"/>
    <property type="project" value="InterPro"/>
</dbReference>
<dbReference type="Proteomes" id="UP000663879">
    <property type="component" value="Unassembled WGS sequence"/>
</dbReference>
<dbReference type="InterPro" id="IPR012337">
    <property type="entry name" value="RNaseH-like_sf"/>
</dbReference>
<dbReference type="GO" id="GO:0008408">
    <property type="term" value="F:3'-5' exonuclease activity"/>
    <property type="evidence" value="ECO:0007669"/>
    <property type="project" value="InterPro"/>
</dbReference>
<protein>
    <recommendedName>
        <fullName evidence="3">RNA exonuclease 4</fullName>
    </recommendedName>
</protein>
<feature type="compositionally biased region" description="Basic residues" evidence="8">
    <location>
        <begin position="37"/>
        <end position="46"/>
    </location>
</feature>